<evidence type="ECO:0000256" key="1">
    <source>
        <dbReference type="SAM" id="MobiDB-lite"/>
    </source>
</evidence>
<reference evidence="3" key="1">
    <citation type="journal article" date="2020" name="bioRxiv">
        <title>Comparative genomics of Chlamydomonas.</title>
        <authorList>
            <person name="Craig R.J."/>
            <person name="Hasan A.R."/>
            <person name="Ness R.W."/>
            <person name="Keightley P.D."/>
        </authorList>
    </citation>
    <scope>NUCLEOTIDE SEQUENCE</scope>
    <source>
        <strain evidence="3">CCAP 11/173</strain>
    </source>
</reference>
<dbReference type="OrthoDB" id="534768at2759"/>
<keyword evidence="4" id="KW-1185">Reference proteome</keyword>
<accession>A0A835VY84</accession>
<evidence type="ECO:0000256" key="2">
    <source>
        <dbReference type="SAM" id="Phobius"/>
    </source>
</evidence>
<evidence type="ECO:0000313" key="4">
    <source>
        <dbReference type="Proteomes" id="UP000613740"/>
    </source>
</evidence>
<comment type="caution">
    <text evidence="3">The sequence shown here is derived from an EMBL/GenBank/DDBJ whole genome shotgun (WGS) entry which is preliminary data.</text>
</comment>
<feature type="compositionally biased region" description="Low complexity" evidence="1">
    <location>
        <begin position="82"/>
        <end position="97"/>
    </location>
</feature>
<proteinExistence type="predicted"/>
<feature type="region of interest" description="Disordered" evidence="1">
    <location>
        <begin position="74"/>
        <end position="149"/>
    </location>
</feature>
<keyword evidence="2" id="KW-1133">Transmembrane helix</keyword>
<dbReference type="EMBL" id="JAEHOD010000085">
    <property type="protein sequence ID" value="KAG2429446.1"/>
    <property type="molecule type" value="Genomic_DNA"/>
</dbReference>
<organism evidence="3 4">
    <name type="scientific">Chlamydomonas schloesseri</name>
    <dbReference type="NCBI Taxonomy" id="2026947"/>
    <lineage>
        <taxon>Eukaryota</taxon>
        <taxon>Viridiplantae</taxon>
        <taxon>Chlorophyta</taxon>
        <taxon>core chlorophytes</taxon>
        <taxon>Chlorophyceae</taxon>
        <taxon>CS clade</taxon>
        <taxon>Chlamydomonadales</taxon>
        <taxon>Chlamydomonadaceae</taxon>
        <taxon>Chlamydomonas</taxon>
    </lineage>
</organism>
<feature type="transmembrane region" description="Helical" evidence="2">
    <location>
        <begin position="46"/>
        <end position="67"/>
    </location>
</feature>
<feature type="transmembrane region" description="Helical" evidence="2">
    <location>
        <begin position="13"/>
        <end position="34"/>
    </location>
</feature>
<evidence type="ECO:0000313" key="3">
    <source>
        <dbReference type="EMBL" id="KAG2429446.1"/>
    </source>
</evidence>
<keyword evidence="2" id="KW-0472">Membrane</keyword>
<dbReference type="Proteomes" id="UP000613740">
    <property type="component" value="Unassembled WGS sequence"/>
</dbReference>
<sequence length="149" mass="15566">MGLLSIYLASSELLMLFAVFSGASVFIDIIRLSVSTHHLTRGRGWLLFFAILEMLCKLAGAVLAWSLHRSSAQGEQPYQPVGSSSAPHHHQGAAGSSGTAGGGAAGYGHMPSADPFAAYQPPQPDALHPPLSSTYQPFPSSQPASVAHV</sequence>
<name>A0A835VY84_9CHLO</name>
<protein>
    <submittedName>
        <fullName evidence="3">Uncharacterized protein</fullName>
    </submittedName>
</protein>
<feature type="compositionally biased region" description="Polar residues" evidence="1">
    <location>
        <begin position="131"/>
        <end position="149"/>
    </location>
</feature>
<gene>
    <name evidence="3" type="ORF">HYH02_014028</name>
</gene>
<keyword evidence="2" id="KW-0812">Transmembrane</keyword>
<dbReference type="AlphaFoldDB" id="A0A835VY84"/>